<dbReference type="PANTHER" id="PTHR13593:SF148">
    <property type="entry name" value="PHOSPHATIDYLINOSITOL-SPECIFIC PHOSPHOLIPASE C X DOMAIN-CONTAINING PROTEIN"/>
    <property type="match status" value="1"/>
</dbReference>
<dbReference type="InterPro" id="IPR000909">
    <property type="entry name" value="PLipase_C_PInositol-sp_X_dom"/>
</dbReference>
<dbReference type="Gene3D" id="2.120.10.70">
    <property type="entry name" value="Fucose-specific lectin"/>
    <property type="match status" value="1"/>
</dbReference>
<evidence type="ECO:0000313" key="3">
    <source>
        <dbReference type="EMBL" id="CCD46415.1"/>
    </source>
</evidence>
<dbReference type="Gene3D" id="3.30.420.10">
    <property type="entry name" value="Ribonuclease H-like superfamily/Ribonuclease H"/>
    <property type="match status" value="1"/>
</dbReference>
<gene>
    <name evidence="3" type="ORF">BofuT4_P040260.1</name>
</gene>
<dbReference type="InterPro" id="IPR012337">
    <property type="entry name" value="RNaseH-like_sf"/>
</dbReference>
<dbReference type="SUPFAM" id="SSF51695">
    <property type="entry name" value="PLC-like phosphodiesterases"/>
    <property type="match status" value="1"/>
</dbReference>
<evidence type="ECO:0000256" key="1">
    <source>
        <dbReference type="SAM" id="MobiDB-lite"/>
    </source>
</evidence>
<dbReference type="Gene3D" id="3.20.20.190">
    <property type="entry name" value="Phosphatidylinositol (PI) phosphodiesterase"/>
    <property type="match status" value="1"/>
</dbReference>
<feature type="region of interest" description="Disordered" evidence="1">
    <location>
        <begin position="761"/>
        <end position="785"/>
    </location>
</feature>
<evidence type="ECO:0000313" key="4">
    <source>
        <dbReference type="Proteomes" id="UP000008177"/>
    </source>
</evidence>
<dbReference type="SUPFAM" id="SSF89372">
    <property type="entry name" value="Fucose-specific lectin"/>
    <property type="match status" value="1"/>
</dbReference>
<dbReference type="PROSITE" id="PS50007">
    <property type="entry name" value="PIPLC_X_DOMAIN"/>
    <property type="match status" value="1"/>
</dbReference>
<dbReference type="AlphaFoldDB" id="G2Y175"/>
<dbReference type="OrthoDB" id="1046782at2759"/>
<dbReference type="InterPro" id="IPR033390">
    <property type="entry name" value="Rv2179c-like"/>
</dbReference>
<dbReference type="InterPro" id="IPR036397">
    <property type="entry name" value="RNaseH_sf"/>
</dbReference>
<dbReference type="InterPro" id="IPR051057">
    <property type="entry name" value="PI-PLC_domain"/>
</dbReference>
<dbReference type="SUPFAM" id="SSF53098">
    <property type="entry name" value="Ribonuclease H-like"/>
    <property type="match status" value="1"/>
</dbReference>
<dbReference type="GO" id="GO:0008081">
    <property type="term" value="F:phosphoric diester hydrolase activity"/>
    <property type="evidence" value="ECO:0007669"/>
    <property type="project" value="InterPro"/>
</dbReference>
<accession>G2Y175</accession>
<feature type="compositionally biased region" description="Basic and acidic residues" evidence="1">
    <location>
        <begin position="773"/>
        <end position="785"/>
    </location>
</feature>
<dbReference type="EMBL" id="FQ790282">
    <property type="protein sequence ID" value="CCD46415.1"/>
    <property type="molecule type" value="Genomic_DNA"/>
</dbReference>
<dbReference type="Proteomes" id="UP000008177">
    <property type="component" value="Unplaced contigs"/>
</dbReference>
<dbReference type="GO" id="GO:0003676">
    <property type="term" value="F:nucleic acid binding"/>
    <property type="evidence" value="ECO:0007669"/>
    <property type="project" value="InterPro"/>
</dbReference>
<protein>
    <recommendedName>
        <fullName evidence="2">Phosphatidylinositol-specific phospholipase C X domain-containing protein</fullName>
    </recommendedName>
</protein>
<dbReference type="PANTHER" id="PTHR13593">
    <property type="match status" value="1"/>
</dbReference>
<dbReference type="GO" id="GO:0006629">
    <property type="term" value="P:lipid metabolic process"/>
    <property type="evidence" value="ECO:0007669"/>
    <property type="project" value="InterPro"/>
</dbReference>
<feature type="domain" description="Phosphatidylinositol-specific phospholipase C X" evidence="2">
    <location>
        <begin position="307"/>
        <end position="459"/>
    </location>
</feature>
<dbReference type="SMART" id="SM00148">
    <property type="entry name" value="PLCXc"/>
    <property type="match status" value="1"/>
</dbReference>
<organism evidence="3 4">
    <name type="scientific">Botryotinia fuckeliana (strain T4)</name>
    <name type="common">Noble rot fungus</name>
    <name type="synonym">Botrytis cinerea</name>
    <dbReference type="NCBI Taxonomy" id="999810"/>
    <lineage>
        <taxon>Eukaryota</taxon>
        <taxon>Fungi</taxon>
        <taxon>Dikarya</taxon>
        <taxon>Ascomycota</taxon>
        <taxon>Pezizomycotina</taxon>
        <taxon>Leotiomycetes</taxon>
        <taxon>Helotiales</taxon>
        <taxon>Sclerotiniaceae</taxon>
        <taxon>Botrytis</taxon>
    </lineage>
</organism>
<dbReference type="eggNOG" id="ENOG502QT3N">
    <property type="taxonomic scope" value="Eukaryota"/>
</dbReference>
<proteinExistence type="predicted"/>
<evidence type="ECO:0000259" key="2">
    <source>
        <dbReference type="SMART" id="SM00148"/>
    </source>
</evidence>
<dbReference type="InParanoid" id="G2Y175"/>
<sequence>MAWISRGQSSFVQDTPDGHTSAVPAVATHRGSLWCLWSDPSGDLYYATGDNDTFQPRIRFPDQGIPVMAELLGRLHAVIVRADGAIAHYEYEDVEKSWTDATLLDKQIGLWTNTTPALISHHNNLVLVYIQNSYLYYSTWTLGSEDQPEWKYPQEVSGINKVSGIPAVFVLNGDLHALCSSAEEDHVILGFKYSLSEDVWNGCDDVSEGKAAQGVSATSYGDSAFLAFQENGPGDTSHVIYMSEYRDGMWHPQEAIAGQTSFDPPQLAVLNGRVNCIFNSNDDSRELLWYSRSLLDYSMSSWMAELPDNTLLSDMSIPGTHDSCAESNIPFVRTQYLSIASQLTAGIRFLDLRVRVHTEDGQLYMYHGGIPINLPFYLKFDFVMQEVFDFLSQHSQETILISIKNDDTSNKEPPEVFYSAVAKHITSIPSYPSGAPRWLTANNPETLGDARGKAVLLRRYECAANLSAEEKMGLDLSGWLDNNPDFTLETESGVTVHLQDKWEYSDIIPLKGLVESKYEYVVRMLEKAREGAREEWFINFVSAVGDPVRKGEVAESHWIAVGAHSKFIGSHGISPSCGEFVELLRKCLNFESCIVSGLITDSDTLQLLEKDIPDTSSASQNSKVALQIALKRFTAWLSSCHKSNQVSIKTNYPAARYDSTDLQVMIWAYGSTQDCRWMESAYKAADLRKPWVYYNYLCVRASCEAAFSITGRNIRRGVDKSFVGKRHNAIDDCKHQILYLTKCREALRGLQNSAIALSPVETTPESSVKRPKTVLDDNRSRMGLD</sequence>
<dbReference type="Pfam" id="PF00388">
    <property type="entry name" value="PI-PLC-X"/>
    <property type="match status" value="1"/>
</dbReference>
<name>G2Y175_BOTF4</name>
<dbReference type="Pfam" id="PF16473">
    <property type="entry name" value="Rv2179c-like"/>
    <property type="match status" value="1"/>
</dbReference>
<reference evidence="4" key="1">
    <citation type="journal article" date="2011" name="PLoS Genet.">
        <title>Genomic analysis of the necrotrophic fungal pathogens Sclerotinia sclerotiorum and Botrytis cinerea.</title>
        <authorList>
            <person name="Amselem J."/>
            <person name="Cuomo C.A."/>
            <person name="van Kan J.A."/>
            <person name="Viaud M."/>
            <person name="Benito E.P."/>
            <person name="Couloux A."/>
            <person name="Coutinho P.M."/>
            <person name="de Vries R.P."/>
            <person name="Dyer P.S."/>
            <person name="Fillinger S."/>
            <person name="Fournier E."/>
            <person name="Gout L."/>
            <person name="Hahn M."/>
            <person name="Kohn L."/>
            <person name="Lapalu N."/>
            <person name="Plummer K.M."/>
            <person name="Pradier J.M."/>
            <person name="Quevillon E."/>
            <person name="Sharon A."/>
            <person name="Simon A."/>
            <person name="ten Have A."/>
            <person name="Tudzynski B."/>
            <person name="Tudzynski P."/>
            <person name="Wincker P."/>
            <person name="Andrew M."/>
            <person name="Anthouard V."/>
            <person name="Beever R.E."/>
            <person name="Beffa R."/>
            <person name="Benoit I."/>
            <person name="Bouzid O."/>
            <person name="Brault B."/>
            <person name="Chen Z."/>
            <person name="Choquer M."/>
            <person name="Collemare J."/>
            <person name="Cotton P."/>
            <person name="Danchin E.G."/>
            <person name="Da Silva C."/>
            <person name="Gautier A."/>
            <person name="Giraud C."/>
            <person name="Giraud T."/>
            <person name="Gonzalez C."/>
            <person name="Grossetete S."/>
            <person name="Guldener U."/>
            <person name="Henrissat B."/>
            <person name="Howlett B.J."/>
            <person name="Kodira C."/>
            <person name="Kretschmer M."/>
            <person name="Lappartient A."/>
            <person name="Leroch M."/>
            <person name="Levis C."/>
            <person name="Mauceli E."/>
            <person name="Neuveglise C."/>
            <person name="Oeser B."/>
            <person name="Pearson M."/>
            <person name="Poulain J."/>
            <person name="Poussereau N."/>
            <person name="Quesneville H."/>
            <person name="Rascle C."/>
            <person name="Schumacher J."/>
            <person name="Segurens B."/>
            <person name="Sexton A."/>
            <person name="Silva E."/>
            <person name="Sirven C."/>
            <person name="Soanes D.M."/>
            <person name="Talbot N.J."/>
            <person name="Templeton M."/>
            <person name="Yandava C."/>
            <person name="Yarden O."/>
            <person name="Zeng Q."/>
            <person name="Rollins J.A."/>
            <person name="Lebrun M.H."/>
            <person name="Dickman M."/>
        </authorList>
    </citation>
    <scope>NUCLEOTIDE SEQUENCE [LARGE SCALE GENOMIC DNA]</scope>
    <source>
        <strain evidence="4">T4</strain>
    </source>
</reference>
<dbReference type="HOGENOM" id="CLU_019831_0_0_1"/>
<dbReference type="InterPro" id="IPR017946">
    <property type="entry name" value="PLC-like_Pdiesterase_TIM-brl"/>
</dbReference>